<name>A0A644WAF6_9ZZZZ</name>
<comment type="caution">
    <text evidence="1">The sequence shown here is derived from an EMBL/GenBank/DDBJ whole genome shotgun (WGS) entry which is preliminary data.</text>
</comment>
<accession>A0A644WAF6</accession>
<protein>
    <submittedName>
        <fullName evidence="1">Uncharacterized protein</fullName>
    </submittedName>
</protein>
<evidence type="ECO:0000313" key="1">
    <source>
        <dbReference type="EMBL" id="MPL99403.1"/>
    </source>
</evidence>
<dbReference type="AlphaFoldDB" id="A0A644WAF6"/>
<sequence>MAEKISFIEQIILEEMKNGEVKEEKELTATAVSVVNSKKQGNNPGVTKRVVAVLQEMVTKGYMVKAGGGLFNKKIQITEKGKQALAESQQ</sequence>
<proteinExistence type="predicted"/>
<organism evidence="1">
    <name type="scientific">bioreactor metagenome</name>
    <dbReference type="NCBI Taxonomy" id="1076179"/>
    <lineage>
        <taxon>unclassified sequences</taxon>
        <taxon>metagenomes</taxon>
        <taxon>ecological metagenomes</taxon>
    </lineage>
</organism>
<gene>
    <name evidence="1" type="ORF">SDC9_45621</name>
</gene>
<reference evidence="1" key="1">
    <citation type="submission" date="2019-08" db="EMBL/GenBank/DDBJ databases">
        <authorList>
            <person name="Kucharzyk K."/>
            <person name="Murdoch R.W."/>
            <person name="Higgins S."/>
            <person name="Loffler F."/>
        </authorList>
    </citation>
    <scope>NUCLEOTIDE SEQUENCE</scope>
</reference>
<dbReference type="EMBL" id="VSSQ01000664">
    <property type="protein sequence ID" value="MPL99403.1"/>
    <property type="molecule type" value="Genomic_DNA"/>
</dbReference>